<comment type="subunit">
    <text evidence="8">Homodimer.</text>
</comment>
<accession>H8IA80</accession>
<dbReference type="KEGG" id="mez:Mtc_0376"/>
<evidence type="ECO:0000313" key="11">
    <source>
        <dbReference type="EMBL" id="AFC99146.1"/>
    </source>
</evidence>
<dbReference type="InterPro" id="IPR035902">
    <property type="entry name" value="Nuc_phospho_transferase"/>
</dbReference>
<dbReference type="FunFam" id="3.40.1030.10:FF:000002">
    <property type="entry name" value="Anthranilate phosphoribosyltransferase"/>
    <property type="match status" value="1"/>
</dbReference>
<keyword evidence="7 8" id="KW-0057">Aromatic amino acid biosynthesis</keyword>
<feature type="binding site" evidence="8">
    <location>
        <begin position="116"/>
        <end position="124"/>
    </location>
    <ligand>
        <name>5-phospho-alpha-D-ribose 1-diphosphate</name>
        <dbReference type="ChEBI" id="CHEBI:58017"/>
    </ligand>
</feature>
<comment type="cofactor">
    <cofactor evidence="8">
        <name>Mg(2+)</name>
        <dbReference type="ChEBI" id="CHEBI:18420"/>
    </cofactor>
    <text evidence="8">Binds 2 magnesium ions per monomer.</text>
</comment>
<feature type="binding site" evidence="8">
    <location>
        <position position="119"/>
    </location>
    <ligand>
        <name>anthranilate</name>
        <dbReference type="ChEBI" id="CHEBI:16567"/>
        <label>1</label>
    </ligand>
</feature>
<evidence type="ECO:0000256" key="3">
    <source>
        <dbReference type="ARBA" id="ARBA00022605"/>
    </source>
</evidence>
<feature type="binding site" evidence="8">
    <location>
        <position position="233"/>
    </location>
    <ligand>
        <name>Mg(2+)</name>
        <dbReference type="ChEBI" id="CHEBI:18420"/>
        <label>2</label>
    </ligand>
</feature>
<dbReference type="eggNOG" id="arCOG02012">
    <property type="taxonomic scope" value="Archaea"/>
</dbReference>
<dbReference type="NCBIfam" id="TIGR01245">
    <property type="entry name" value="trpD"/>
    <property type="match status" value="1"/>
</dbReference>
<feature type="binding site" evidence="8">
    <location>
        <position position="100"/>
    </location>
    <ligand>
        <name>Mg(2+)</name>
        <dbReference type="ChEBI" id="CHEBI:18420"/>
        <label>1</label>
    </ligand>
</feature>
<dbReference type="HOGENOM" id="CLU_034315_2_1_2"/>
<reference evidence="11 12" key="1">
    <citation type="journal article" date="2012" name="J. Bacteriol.">
        <title>Complete genome sequence of a thermophilic methanogen, Methanocella conradii HZ254, isolated from Chinese rice field soil.</title>
        <authorList>
            <person name="Lu Z."/>
            <person name="Lu Y."/>
        </authorList>
    </citation>
    <scope>NUCLEOTIDE SEQUENCE [LARGE SCALE GENOMIC DNA]</scope>
    <source>
        <strain evidence="12">DSM 24694 / JCM 17849 / CGMCC 1.5162 / HZ254</strain>
    </source>
</reference>
<gene>
    <name evidence="8 11" type="primary">trpD</name>
    <name evidence="11" type="ordered locus">Mtc_0376</name>
</gene>
<dbReference type="InterPro" id="IPR017459">
    <property type="entry name" value="Glycosyl_Trfase_fam3_N_dom"/>
</dbReference>
<feature type="binding site" evidence="8">
    <location>
        <position position="88"/>
    </location>
    <ligand>
        <name>5-phospho-alpha-D-ribose 1-diphosphate</name>
        <dbReference type="ChEBI" id="CHEBI:58017"/>
    </ligand>
</feature>
<feature type="binding site" evidence="8">
    <location>
        <position position="174"/>
    </location>
    <ligand>
        <name>anthranilate</name>
        <dbReference type="ChEBI" id="CHEBI:16567"/>
        <label>2</label>
    </ligand>
</feature>
<keyword evidence="3 8" id="KW-0028">Amino-acid biosynthesis</keyword>
<feature type="binding site" evidence="8">
    <location>
        <position position="234"/>
    </location>
    <ligand>
        <name>Mg(2+)</name>
        <dbReference type="ChEBI" id="CHEBI:18420"/>
        <label>1</label>
    </ligand>
</feature>
<dbReference type="InterPro" id="IPR005940">
    <property type="entry name" value="Anthranilate_Pribosyl_Tfrase"/>
</dbReference>
<feature type="binding site" evidence="8">
    <location>
        <position position="96"/>
    </location>
    <ligand>
        <name>5-phospho-alpha-D-ribose 1-diphosphate</name>
        <dbReference type="ChEBI" id="CHEBI:58017"/>
    </ligand>
</feature>
<feature type="domain" description="Glycosyl transferase family 3 N-terminal" evidence="10">
    <location>
        <begin position="12"/>
        <end position="72"/>
    </location>
</feature>
<dbReference type="EMBL" id="CP003243">
    <property type="protein sequence ID" value="AFC99146.1"/>
    <property type="molecule type" value="Genomic_DNA"/>
</dbReference>
<evidence type="ECO:0000256" key="7">
    <source>
        <dbReference type="ARBA" id="ARBA00023141"/>
    </source>
</evidence>
<dbReference type="GO" id="GO:0016829">
    <property type="term" value="F:lyase activity"/>
    <property type="evidence" value="ECO:0007669"/>
    <property type="project" value="UniProtKB-KW"/>
</dbReference>
<evidence type="ECO:0000313" key="12">
    <source>
        <dbReference type="Proteomes" id="UP000005233"/>
    </source>
</evidence>
<evidence type="ECO:0000256" key="1">
    <source>
        <dbReference type="ARBA" id="ARBA00004907"/>
    </source>
</evidence>
<dbReference type="Gene3D" id="1.20.970.10">
    <property type="entry name" value="Transferase, Pyrimidine Nucleoside Phosphorylase, Chain C"/>
    <property type="match status" value="1"/>
</dbReference>
<feature type="binding site" evidence="8">
    <location>
        <begin position="91"/>
        <end position="92"/>
    </location>
    <ligand>
        <name>5-phospho-alpha-D-ribose 1-diphosphate</name>
        <dbReference type="ChEBI" id="CHEBI:58017"/>
    </ligand>
</feature>
<dbReference type="HAMAP" id="MF_00211">
    <property type="entry name" value="TrpD"/>
    <property type="match status" value="1"/>
</dbReference>
<comment type="caution">
    <text evidence="8">Lacks conserved residue(s) required for the propagation of feature annotation.</text>
</comment>
<comment type="similarity">
    <text evidence="8">Belongs to the anthranilate phosphoribosyltransferase family.</text>
</comment>
<evidence type="ECO:0000256" key="6">
    <source>
        <dbReference type="ARBA" id="ARBA00022822"/>
    </source>
</evidence>
<feature type="binding site" evidence="8">
    <location>
        <position position="234"/>
    </location>
    <ligand>
        <name>Mg(2+)</name>
        <dbReference type="ChEBI" id="CHEBI:18420"/>
        <label>2</label>
    </ligand>
</feature>
<dbReference type="GO" id="GO:0004048">
    <property type="term" value="F:anthranilate phosphoribosyltransferase activity"/>
    <property type="evidence" value="ECO:0007669"/>
    <property type="project" value="UniProtKB-UniRule"/>
</dbReference>
<evidence type="ECO:0000256" key="5">
    <source>
        <dbReference type="ARBA" id="ARBA00022679"/>
    </source>
</evidence>
<comment type="function">
    <text evidence="8">Catalyzes the transfer of the phosphoribosyl group of 5-phosphorylribose-1-pyrophosphate (PRPP) to anthranilate to yield N-(5'-phosphoribosyl)-anthranilate (PRA).</text>
</comment>
<dbReference type="STRING" id="1041930.Mtc_0376"/>
<dbReference type="RefSeq" id="WP_014404985.1">
    <property type="nucleotide sequence ID" value="NC_017034.1"/>
</dbReference>
<dbReference type="Proteomes" id="UP000005233">
    <property type="component" value="Chromosome"/>
</dbReference>
<evidence type="ECO:0000256" key="2">
    <source>
        <dbReference type="ARBA" id="ARBA00011948"/>
    </source>
</evidence>
<dbReference type="InterPro" id="IPR036320">
    <property type="entry name" value="Glycosyl_Trfase_fam3_N_dom_sf"/>
</dbReference>
<keyword evidence="8" id="KW-0460">Magnesium</keyword>
<evidence type="ECO:0000259" key="9">
    <source>
        <dbReference type="Pfam" id="PF00591"/>
    </source>
</evidence>
<dbReference type="Pfam" id="PF02885">
    <property type="entry name" value="Glycos_trans_3N"/>
    <property type="match status" value="1"/>
</dbReference>
<evidence type="ECO:0000256" key="8">
    <source>
        <dbReference type="HAMAP-Rule" id="MF_00211"/>
    </source>
</evidence>
<evidence type="ECO:0000256" key="4">
    <source>
        <dbReference type="ARBA" id="ARBA00022676"/>
    </source>
</evidence>
<dbReference type="SUPFAM" id="SSF47648">
    <property type="entry name" value="Nucleoside phosphorylase/phosphoribosyltransferase N-terminal domain"/>
    <property type="match status" value="1"/>
</dbReference>
<keyword evidence="11" id="KW-0456">Lyase</keyword>
<dbReference type="GO" id="GO:0005829">
    <property type="term" value="C:cytosol"/>
    <property type="evidence" value="ECO:0007669"/>
    <property type="project" value="TreeGrafter"/>
</dbReference>
<keyword evidence="4 8" id="KW-0328">Glycosyltransferase</keyword>
<feature type="binding site" evidence="8">
    <location>
        <position position="88"/>
    </location>
    <ligand>
        <name>anthranilate</name>
        <dbReference type="ChEBI" id="CHEBI:16567"/>
        <label>1</label>
    </ligand>
</feature>
<dbReference type="Gene3D" id="3.40.1030.10">
    <property type="entry name" value="Nucleoside phosphorylase/phosphoribosyltransferase catalytic domain"/>
    <property type="match status" value="1"/>
</dbReference>
<dbReference type="EC" id="2.4.2.18" evidence="2 8"/>
<keyword evidence="12" id="KW-1185">Reference proteome</keyword>
<keyword evidence="8" id="KW-0479">Metal-binding</keyword>
<dbReference type="PANTHER" id="PTHR43285:SF2">
    <property type="entry name" value="ANTHRANILATE PHOSPHORIBOSYLTRANSFERASE"/>
    <property type="match status" value="1"/>
</dbReference>
<dbReference type="InterPro" id="IPR000312">
    <property type="entry name" value="Glycosyl_Trfase_fam3"/>
</dbReference>
<sequence length="348" mass="37088">MEQLAVHDMRYYIQRLVEQKDLSEEEAGEAMRLIMSGKATQSQIGGFLTAMRMKGVSVAEVTAFAKTMKEFASRISPRVDGRLVDMCGTGGDAIKTFNISTTASFVVAAAGIPVAKHGNRSVTSKSGSADVLEALGARIDLKPCEVEHLIEEIGFGFMYAPVFHGAMKHALAPRKEIGIRTVFNLLGPLTNPASAKAQVMGVYDEELVMPVANVLKNLGVERAMVVHGAGGLDEASTFGPTYVCEVDDGRVRQYTLTPEELGLEKASVADLRGGDAKLNAEIAMKILGGARGPKRDVVLLNASCGIYVGGKASSLQEAMGVAAESVDSGAALEKLKEYVERSRLEAYV</sequence>
<comment type="pathway">
    <text evidence="1 8">Amino-acid biosynthesis; L-tryptophan biosynthesis; L-tryptophan from chorismate: step 2/5.</text>
</comment>
<dbReference type="GeneID" id="11970258"/>
<feature type="domain" description="Glycosyl transferase family 3" evidence="9">
    <location>
        <begin position="81"/>
        <end position="332"/>
    </location>
</feature>
<evidence type="ECO:0000259" key="10">
    <source>
        <dbReference type="Pfam" id="PF02885"/>
    </source>
</evidence>
<protein>
    <recommendedName>
        <fullName evidence="2 8">Anthranilate phosphoribosyltransferase</fullName>
        <ecNumber evidence="2 8">2.4.2.18</ecNumber>
    </recommendedName>
</protein>
<dbReference type="GO" id="GO:0000162">
    <property type="term" value="P:L-tryptophan biosynthetic process"/>
    <property type="evidence" value="ECO:0007669"/>
    <property type="project" value="UniProtKB-UniRule"/>
</dbReference>
<dbReference type="PANTHER" id="PTHR43285">
    <property type="entry name" value="ANTHRANILATE PHOSPHORIBOSYLTRANSFERASE"/>
    <property type="match status" value="1"/>
</dbReference>
<organism evidence="11 12">
    <name type="scientific">Methanocella conradii (strain DSM 24694 / JCM 17849 / CGMCC 1.5162 / HZ254)</name>
    <dbReference type="NCBI Taxonomy" id="1041930"/>
    <lineage>
        <taxon>Archaea</taxon>
        <taxon>Methanobacteriati</taxon>
        <taxon>Methanobacteriota</taxon>
        <taxon>Stenosarchaea group</taxon>
        <taxon>Methanomicrobia</taxon>
        <taxon>Methanocellales</taxon>
        <taxon>Methanocellaceae</taxon>
        <taxon>Methanocella</taxon>
    </lineage>
</organism>
<comment type="catalytic activity">
    <reaction evidence="8">
        <text>N-(5-phospho-beta-D-ribosyl)anthranilate + diphosphate = 5-phospho-alpha-D-ribose 1-diphosphate + anthranilate</text>
        <dbReference type="Rhea" id="RHEA:11768"/>
        <dbReference type="ChEBI" id="CHEBI:16567"/>
        <dbReference type="ChEBI" id="CHEBI:18277"/>
        <dbReference type="ChEBI" id="CHEBI:33019"/>
        <dbReference type="ChEBI" id="CHEBI:58017"/>
        <dbReference type="EC" id="2.4.2.18"/>
    </reaction>
</comment>
<keyword evidence="6 8" id="KW-0822">Tryptophan biosynthesis</keyword>
<dbReference type="SUPFAM" id="SSF52418">
    <property type="entry name" value="Nucleoside phosphorylase/phosphoribosyltransferase catalytic domain"/>
    <property type="match status" value="1"/>
</dbReference>
<dbReference type="UniPathway" id="UPA00035">
    <property type="reaction ID" value="UER00041"/>
</dbReference>
<proteinExistence type="inferred from homology"/>
<feature type="binding site" evidence="8">
    <location>
        <position position="128"/>
    </location>
    <ligand>
        <name>5-phospho-alpha-D-ribose 1-diphosphate</name>
        <dbReference type="ChEBI" id="CHEBI:58017"/>
    </ligand>
</feature>
<name>H8IA80_METCZ</name>
<dbReference type="AlphaFoldDB" id="H8IA80"/>
<feature type="binding site" evidence="8">
    <location>
        <begin position="98"/>
        <end position="101"/>
    </location>
    <ligand>
        <name>5-phospho-alpha-D-ribose 1-diphosphate</name>
        <dbReference type="ChEBI" id="CHEBI:58017"/>
    </ligand>
</feature>
<dbReference type="Pfam" id="PF00591">
    <property type="entry name" value="Glycos_transf_3"/>
    <property type="match status" value="1"/>
</dbReference>
<keyword evidence="5 8" id="KW-0808">Transferase</keyword>
<dbReference type="GO" id="GO:0000287">
    <property type="term" value="F:magnesium ion binding"/>
    <property type="evidence" value="ECO:0007669"/>
    <property type="project" value="UniProtKB-UniRule"/>
</dbReference>